<dbReference type="CDD" id="cd06558">
    <property type="entry name" value="crotonase-like"/>
    <property type="match status" value="1"/>
</dbReference>
<dbReference type="PANTHER" id="PTHR43802">
    <property type="entry name" value="ENOYL-COA HYDRATASE"/>
    <property type="match status" value="1"/>
</dbReference>
<reference evidence="2" key="2">
    <citation type="submission" date="2022-09" db="EMBL/GenBank/DDBJ databases">
        <title>Biosynthetic gene clusters of Dactylosporangioum fulvum.</title>
        <authorList>
            <person name="Caradec T."/>
        </authorList>
    </citation>
    <scope>NUCLEOTIDE SEQUENCE</scope>
    <source>
        <strain evidence="2">NRRL B-16292</strain>
    </source>
</reference>
<comment type="similarity">
    <text evidence="1">Belongs to the enoyl-CoA hydratase/isomerase family.</text>
</comment>
<dbReference type="RefSeq" id="WP_259866288.1">
    <property type="nucleotide sequence ID" value="NZ_BAAAST010000004.1"/>
</dbReference>
<dbReference type="SUPFAM" id="SSF52096">
    <property type="entry name" value="ClpP/crotonase"/>
    <property type="match status" value="1"/>
</dbReference>
<evidence type="ECO:0000256" key="1">
    <source>
        <dbReference type="ARBA" id="ARBA00005254"/>
    </source>
</evidence>
<dbReference type="EMBL" id="CP073720">
    <property type="protein sequence ID" value="UWP86775.1"/>
    <property type="molecule type" value="Genomic_DNA"/>
</dbReference>
<keyword evidence="3" id="KW-1185">Reference proteome</keyword>
<dbReference type="PANTHER" id="PTHR43802:SF1">
    <property type="entry name" value="IP11341P-RELATED"/>
    <property type="match status" value="1"/>
</dbReference>
<dbReference type="Pfam" id="PF00378">
    <property type="entry name" value="ECH_1"/>
    <property type="match status" value="1"/>
</dbReference>
<proteinExistence type="inferred from homology"/>
<dbReference type="InterPro" id="IPR001753">
    <property type="entry name" value="Enoyl-CoA_hydra/iso"/>
</dbReference>
<accession>A0ABY5WBQ4</accession>
<dbReference type="Proteomes" id="UP001059617">
    <property type="component" value="Chromosome"/>
</dbReference>
<dbReference type="InterPro" id="IPR029045">
    <property type="entry name" value="ClpP/crotonase-like_dom_sf"/>
</dbReference>
<evidence type="ECO:0000313" key="2">
    <source>
        <dbReference type="EMBL" id="UWP86775.1"/>
    </source>
</evidence>
<name>A0ABY5WBQ4_9ACTN</name>
<gene>
    <name evidence="2" type="ORF">Dfulv_22045</name>
</gene>
<dbReference type="Gene3D" id="3.90.226.10">
    <property type="entry name" value="2-enoyl-CoA Hydratase, Chain A, domain 1"/>
    <property type="match status" value="1"/>
</dbReference>
<organism evidence="2 3">
    <name type="scientific">Dactylosporangium fulvum</name>
    <dbReference type="NCBI Taxonomy" id="53359"/>
    <lineage>
        <taxon>Bacteria</taxon>
        <taxon>Bacillati</taxon>
        <taxon>Actinomycetota</taxon>
        <taxon>Actinomycetes</taxon>
        <taxon>Micromonosporales</taxon>
        <taxon>Micromonosporaceae</taxon>
        <taxon>Dactylosporangium</taxon>
    </lineage>
</organism>
<protein>
    <submittedName>
        <fullName evidence="2">Enoyl-CoA hydratase/isomerase family protein</fullName>
    </submittedName>
</protein>
<reference evidence="2" key="1">
    <citation type="submission" date="2021-04" db="EMBL/GenBank/DDBJ databases">
        <authorList>
            <person name="Hartkoorn R.C."/>
            <person name="Beaudoing E."/>
            <person name="Hot D."/>
        </authorList>
    </citation>
    <scope>NUCLEOTIDE SEQUENCE</scope>
    <source>
        <strain evidence="2">NRRL B-16292</strain>
    </source>
</reference>
<evidence type="ECO:0000313" key="3">
    <source>
        <dbReference type="Proteomes" id="UP001059617"/>
    </source>
</evidence>
<sequence>MPKELDEWHARSGGYVPRPRFEKYAEKYADYFAMRRRDGIIELRMHTDDGPAQFNFAVHNAWGQAWQEIGNDPDNEVLILTGTGDHWLALPSAPAQASGSEGSGDAGEETRKLMREARPKDFAYEHTYYDAVKLLENFVFGIDIPTIAAINGPSIAHTEFALLCDITLAAETATIIDPHLPAGVAPGDGQQLTLQELIGTKRAAYHLYTGEPIGAHQALDLGLVNEVLPADQLLPRAWEIAESIMRSPRSARRLTHAIVQRPWKRRLVDDLGFGVAHEMFGISADRLRG</sequence>